<evidence type="ECO:0000256" key="4">
    <source>
        <dbReference type="ARBA" id="ARBA00022833"/>
    </source>
</evidence>
<organism evidence="6 7">
    <name type="scientific">Candidatus Lumbricidiphila eiseniae</name>
    <dbReference type="NCBI Taxonomy" id="1969409"/>
    <lineage>
        <taxon>Bacteria</taxon>
        <taxon>Bacillati</taxon>
        <taxon>Actinomycetota</taxon>
        <taxon>Actinomycetes</taxon>
        <taxon>Micrococcales</taxon>
        <taxon>Microbacteriaceae</taxon>
        <taxon>Candidatus Lumbricidiphila</taxon>
    </lineage>
</organism>
<accession>A0A2A6FRL7</accession>
<feature type="domain" description="Succinylglutamate desuccinylase/Aspartoacylase catalytic" evidence="5">
    <location>
        <begin position="35"/>
        <end position="211"/>
    </location>
</feature>
<dbReference type="Pfam" id="PF24827">
    <property type="entry name" value="AstE_AspA_cat"/>
    <property type="match status" value="1"/>
</dbReference>
<dbReference type="SUPFAM" id="SSF53187">
    <property type="entry name" value="Zn-dependent exopeptidases"/>
    <property type="match status" value="1"/>
</dbReference>
<proteinExistence type="predicted"/>
<keyword evidence="3" id="KW-0378">Hydrolase</keyword>
<name>A0A2A6FRL7_9MICO</name>
<dbReference type="CDD" id="cd06230">
    <property type="entry name" value="M14_ASTE_ASPA_like"/>
    <property type="match status" value="1"/>
</dbReference>
<dbReference type="GO" id="GO:0016811">
    <property type="term" value="F:hydrolase activity, acting on carbon-nitrogen (but not peptide) bonds, in linear amides"/>
    <property type="evidence" value="ECO:0007669"/>
    <property type="project" value="InterPro"/>
</dbReference>
<dbReference type="GO" id="GO:0016788">
    <property type="term" value="F:hydrolase activity, acting on ester bonds"/>
    <property type="evidence" value="ECO:0007669"/>
    <property type="project" value="InterPro"/>
</dbReference>
<protein>
    <recommendedName>
        <fullName evidence="5">Succinylglutamate desuccinylase/Aspartoacylase catalytic domain-containing protein</fullName>
    </recommendedName>
</protein>
<evidence type="ECO:0000256" key="1">
    <source>
        <dbReference type="ARBA" id="ARBA00001947"/>
    </source>
</evidence>
<dbReference type="EMBL" id="NAEP01000036">
    <property type="protein sequence ID" value="PDQ35327.1"/>
    <property type="molecule type" value="Genomic_DNA"/>
</dbReference>
<dbReference type="PANTHER" id="PTHR37326">
    <property type="entry name" value="BLL3975 PROTEIN"/>
    <property type="match status" value="1"/>
</dbReference>
<evidence type="ECO:0000256" key="3">
    <source>
        <dbReference type="ARBA" id="ARBA00022801"/>
    </source>
</evidence>
<reference evidence="7" key="1">
    <citation type="submission" date="2017-03" db="EMBL/GenBank/DDBJ databases">
        <authorList>
            <person name="Lund M.B."/>
        </authorList>
    </citation>
    <scope>NUCLEOTIDE SEQUENCE [LARGE SCALE GENOMIC DNA]</scope>
</reference>
<dbReference type="PANTHER" id="PTHR37326:SF1">
    <property type="entry name" value="BLL3975 PROTEIN"/>
    <property type="match status" value="1"/>
</dbReference>
<dbReference type="InterPro" id="IPR053138">
    <property type="entry name" value="N-alpha-Ac-DABA_deacetylase"/>
</dbReference>
<comment type="cofactor">
    <cofactor evidence="1">
        <name>Zn(2+)</name>
        <dbReference type="ChEBI" id="CHEBI:29105"/>
    </cofactor>
</comment>
<sequence length="319" mass="34014">MSNNENRTIEYIPVTTMASGHRVELAVHRLTGATAGPTMVMFGGIHGDEANAVESVRRIVEAINVTDLTGMIVAVPVANPVAYETMTRHSVQDGLNLNRIFPGDRNGSITEQLAAVLAGIQAGADYFIDFHSSGLYSTVDYAYVHDNGRQMSEAYGTPLLYHHDSYPGSSTEMALSAGIPAMVSELGGGGQSTTAFLDRAVAGTLNVLRSIGMLPGTAVLPAKEQTVMTTLSTLRPTRGGAFISNYGPETLGSTIPKGTLMGRVINPHTFEVEEEFFAPYQDTIMVLTREEYSRCAPGDYGFMVGDGSTATTLAKEFAS</sequence>
<dbReference type="PIRSF" id="PIRSF039012">
    <property type="entry name" value="ASP"/>
    <property type="match status" value="1"/>
</dbReference>
<dbReference type="AlphaFoldDB" id="A0A2A6FRL7"/>
<keyword evidence="4" id="KW-0862">Zinc</keyword>
<dbReference type="Proteomes" id="UP000219994">
    <property type="component" value="Unassembled WGS sequence"/>
</dbReference>
<dbReference type="InterPro" id="IPR043795">
    <property type="entry name" value="N-alpha-Ac-DABA-like"/>
</dbReference>
<evidence type="ECO:0000313" key="7">
    <source>
        <dbReference type="Proteomes" id="UP000219994"/>
    </source>
</evidence>
<evidence type="ECO:0000256" key="2">
    <source>
        <dbReference type="ARBA" id="ARBA00022723"/>
    </source>
</evidence>
<evidence type="ECO:0000259" key="5">
    <source>
        <dbReference type="Pfam" id="PF24827"/>
    </source>
</evidence>
<comment type="caution">
    <text evidence="6">The sequence shown here is derived from an EMBL/GenBank/DDBJ whole genome shotgun (WGS) entry which is preliminary data.</text>
</comment>
<gene>
    <name evidence="6" type="ORF">B5766_06945</name>
</gene>
<evidence type="ECO:0000313" key="6">
    <source>
        <dbReference type="EMBL" id="PDQ35327.1"/>
    </source>
</evidence>
<dbReference type="Gene3D" id="3.40.630.10">
    <property type="entry name" value="Zn peptidases"/>
    <property type="match status" value="1"/>
</dbReference>
<dbReference type="InterPro" id="IPR055438">
    <property type="entry name" value="AstE_AspA_cat"/>
</dbReference>
<keyword evidence="2" id="KW-0479">Metal-binding</keyword>
<dbReference type="GO" id="GO:0046872">
    <property type="term" value="F:metal ion binding"/>
    <property type="evidence" value="ECO:0007669"/>
    <property type="project" value="UniProtKB-KW"/>
</dbReference>